<dbReference type="PANTHER" id="PTHR13451">
    <property type="entry name" value="CLASS II CROSSOVER JUNCTION ENDONUCLEASE MUS81"/>
    <property type="match status" value="1"/>
</dbReference>
<dbReference type="GO" id="GO:0005634">
    <property type="term" value="C:nucleus"/>
    <property type="evidence" value="ECO:0007669"/>
    <property type="project" value="TreeGrafter"/>
</dbReference>
<dbReference type="InterPro" id="IPR006166">
    <property type="entry name" value="ERCC4_domain"/>
</dbReference>
<dbReference type="InterPro" id="IPR011335">
    <property type="entry name" value="Restrct_endonuc-II-like"/>
</dbReference>
<evidence type="ECO:0000256" key="3">
    <source>
        <dbReference type="ARBA" id="ARBA00022722"/>
    </source>
</evidence>
<accession>A0A6C0C3Q4</accession>
<dbReference type="GO" id="GO:0006308">
    <property type="term" value="P:DNA catabolic process"/>
    <property type="evidence" value="ECO:0007669"/>
    <property type="project" value="InterPro"/>
</dbReference>
<reference evidence="12" key="1">
    <citation type="journal article" date="2020" name="Nature">
        <title>Giant virus diversity and host interactions through global metagenomics.</title>
        <authorList>
            <person name="Schulz F."/>
            <person name="Roux S."/>
            <person name="Paez-Espino D."/>
            <person name="Jungbluth S."/>
            <person name="Walsh D.A."/>
            <person name="Denef V.J."/>
            <person name="McMahon K.D."/>
            <person name="Konstantinidis K.T."/>
            <person name="Eloe-Fadrosh E.A."/>
            <person name="Kyrpides N.C."/>
            <person name="Woyke T."/>
        </authorList>
    </citation>
    <scope>NUCLEOTIDE SEQUENCE</scope>
    <source>
        <strain evidence="12">GVMAG-M-3300020185-33</strain>
    </source>
</reference>
<keyword evidence="6" id="KW-0227">DNA damage</keyword>
<dbReference type="GO" id="GO:0000712">
    <property type="term" value="P:resolution of meiotic recombination intermediates"/>
    <property type="evidence" value="ECO:0007669"/>
    <property type="project" value="TreeGrafter"/>
</dbReference>
<dbReference type="SMART" id="SM00891">
    <property type="entry name" value="ERCC4"/>
    <property type="match status" value="1"/>
</dbReference>
<keyword evidence="10" id="KW-0234">DNA repair</keyword>
<sequence>MQIKVDIREHTLIKLLKALNNDYGFNFEILVERLDIGDISIWNDGEELLLLERKSLNDLASSITDGRYAEQSFRLNGHSLHNHNIVYLIEGNISTFSGKWSRIKPGTLYTTMFSVQYFKGFSLVRTFDITETAEYILRLADKLSRSLNKHGFYHTLFQPKKENYAQVVHKEKKKNITPENIGGIILSQIPGISTTTSSVIIEKYGSLFQLLKALENDKHCLDKLVYNTKKGQERRISKTCVANIIQYLLYQKSNVIKIDS</sequence>
<dbReference type="InterPro" id="IPR042530">
    <property type="entry name" value="EME1/EME2_C"/>
</dbReference>
<dbReference type="GO" id="GO:0048257">
    <property type="term" value="F:3'-flap endonuclease activity"/>
    <property type="evidence" value="ECO:0007669"/>
    <property type="project" value="TreeGrafter"/>
</dbReference>
<dbReference type="GO" id="GO:0008821">
    <property type="term" value="F:crossover junction DNA endonuclease activity"/>
    <property type="evidence" value="ECO:0007669"/>
    <property type="project" value="InterPro"/>
</dbReference>
<evidence type="ECO:0000259" key="11">
    <source>
        <dbReference type="SMART" id="SM00891"/>
    </source>
</evidence>
<dbReference type="Pfam" id="PF02732">
    <property type="entry name" value="ERCC4"/>
    <property type="match status" value="1"/>
</dbReference>
<dbReference type="GO" id="GO:0003677">
    <property type="term" value="F:DNA binding"/>
    <property type="evidence" value="ECO:0007669"/>
    <property type="project" value="InterPro"/>
</dbReference>
<evidence type="ECO:0000256" key="10">
    <source>
        <dbReference type="ARBA" id="ARBA00023204"/>
    </source>
</evidence>
<keyword evidence="8" id="KW-0460">Magnesium</keyword>
<dbReference type="InterPro" id="IPR033309">
    <property type="entry name" value="Mus81"/>
</dbReference>
<feature type="domain" description="ERCC4" evidence="11">
    <location>
        <begin position="2"/>
        <end position="93"/>
    </location>
</feature>
<comment type="similarity">
    <text evidence="2">Belongs to the XPF family.</text>
</comment>
<dbReference type="GO" id="GO:0046872">
    <property type="term" value="F:metal ion binding"/>
    <property type="evidence" value="ECO:0007669"/>
    <property type="project" value="UniProtKB-KW"/>
</dbReference>
<evidence type="ECO:0000256" key="2">
    <source>
        <dbReference type="ARBA" id="ARBA00010015"/>
    </source>
</evidence>
<evidence type="ECO:0000256" key="6">
    <source>
        <dbReference type="ARBA" id="ARBA00022763"/>
    </source>
</evidence>
<comment type="cofactor">
    <cofactor evidence="1">
        <name>Mg(2+)</name>
        <dbReference type="ChEBI" id="CHEBI:18420"/>
    </cofactor>
</comment>
<dbReference type="PANTHER" id="PTHR13451:SF0">
    <property type="entry name" value="CROSSOVER JUNCTION ENDONUCLEASE MUS81"/>
    <property type="match status" value="1"/>
</dbReference>
<organism evidence="12">
    <name type="scientific">viral metagenome</name>
    <dbReference type="NCBI Taxonomy" id="1070528"/>
    <lineage>
        <taxon>unclassified sequences</taxon>
        <taxon>metagenomes</taxon>
        <taxon>organismal metagenomes</taxon>
    </lineage>
</organism>
<proteinExistence type="inferred from homology"/>
<keyword evidence="5" id="KW-0255">Endonuclease</keyword>
<dbReference type="SUPFAM" id="SSF52980">
    <property type="entry name" value="Restriction endonuclease-like"/>
    <property type="match status" value="1"/>
</dbReference>
<evidence type="ECO:0000256" key="1">
    <source>
        <dbReference type="ARBA" id="ARBA00001946"/>
    </source>
</evidence>
<dbReference type="GO" id="GO:0048476">
    <property type="term" value="C:Holliday junction resolvase complex"/>
    <property type="evidence" value="ECO:0007669"/>
    <property type="project" value="TreeGrafter"/>
</dbReference>
<name>A0A6C0C3Q4_9ZZZZ</name>
<evidence type="ECO:0000256" key="7">
    <source>
        <dbReference type="ARBA" id="ARBA00022801"/>
    </source>
</evidence>
<dbReference type="Gene3D" id="1.10.150.670">
    <property type="entry name" value="Crossover junction endonuclease EME1, DNA-binding domain"/>
    <property type="match status" value="1"/>
</dbReference>
<dbReference type="AlphaFoldDB" id="A0A6C0C3Q4"/>
<keyword evidence="4" id="KW-0479">Metal-binding</keyword>
<keyword evidence="7" id="KW-0378">Hydrolase</keyword>
<dbReference type="GO" id="GO:0031573">
    <property type="term" value="P:mitotic intra-S DNA damage checkpoint signaling"/>
    <property type="evidence" value="ECO:0007669"/>
    <property type="project" value="TreeGrafter"/>
</dbReference>
<evidence type="ECO:0000256" key="9">
    <source>
        <dbReference type="ARBA" id="ARBA00023172"/>
    </source>
</evidence>
<dbReference type="EMBL" id="MN739334">
    <property type="protein sequence ID" value="QHS99006.1"/>
    <property type="molecule type" value="Genomic_DNA"/>
</dbReference>
<evidence type="ECO:0000313" key="12">
    <source>
        <dbReference type="EMBL" id="QHS99006.1"/>
    </source>
</evidence>
<keyword evidence="3" id="KW-0540">Nuclease</keyword>
<dbReference type="GO" id="GO:0000727">
    <property type="term" value="P:double-strand break repair via break-induced replication"/>
    <property type="evidence" value="ECO:0007669"/>
    <property type="project" value="TreeGrafter"/>
</dbReference>
<protein>
    <recommendedName>
        <fullName evidence="11">ERCC4 domain-containing protein</fullName>
    </recommendedName>
</protein>
<evidence type="ECO:0000256" key="4">
    <source>
        <dbReference type="ARBA" id="ARBA00022723"/>
    </source>
</evidence>
<dbReference type="Gene3D" id="3.40.50.10130">
    <property type="match status" value="1"/>
</dbReference>
<evidence type="ECO:0000256" key="8">
    <source>
        <dbReference type="ARBA" id="ARBA00022842"/>
    </source>
</evidence>
<evidence type="ECO:0000256" key="5">
    <source>
        <dbReference type="ARBA" id="ARBA00022759"/>
    </source>
</evidence>
<keyword evidence="9" id="KW-0233">DNA recombination</keyword>